<sequence>MAARFMSYFLVVFLASIDNLYTYLTGAKIIYLLLMNWLVGQILRLHSVLSIFSLINRVC</sequence>
<evidence type="ECO:0000256" key="1">
    <source>
        <dbReference type="SAM" id="Phobius"/>
    </source>
</evidence>
<reference evidence="2" key="1">
    <citation type="submission" date="2014-09" db="EMBL/GenBank/DDBJ databases">
        <authorList>
            <person name="Magalhaes I.L.F."/>
            <person name="Oliveira U."/>
            <person name="Santos F.R."/>
            <person name="Vidigal T.H.D.A."/>
            <person name="Brescovit A.D."/>
            <person name="Santos A.J."/>
        </authorList>
    </citation>
    <scope>NUCLEOTIDE SEQUENCE</scope>
    <source>
        <tissue evidence="2">Shoot tissue taken approximately 20 cm above the soil surface</tissue>
    </source>
</reference>
<protein>
    <submittedName>
        <fullName evidence="2">Uncharacterized protein</fullName>
    </submittedName>
</protein>
<name>A0A0A9G760_ARUDO</name>
<dbReference type="EMBL" id="GBRH01181403">
    <property type="protein sequence ID" value="JAE16493.1"/>
    <property type="molecule type" value="Transcribed_RNA"/>
</dbReference>
<keyword evidence="1" id="KW-0472">Membrane</keyword>
<keyword evidence="1" id="KW-1133">Transmembrane helix</keyword>
<accession>A0A0A9G760</accession>
<feature type="transmembrane region" description="Helical" evidence="1">
    <location>
        <begin position="30"/>
        <end position="55"/>
    </location>
</feature>
<evidence type="ECO:0000313" key="2">
    <source>
        <dbReference type="EMBL" id="JAE16493.1"/>
    </source>
</evidence>
<proteinExistence type="predicted"/>
<dbReference type="AlphaFoldDB" id="A0A0A9G760"/>
<feature type="transmembrane region" description="Helical" evidence="1">
    <location>
        <begin position="7"/>
        <end position="24"/>
    </location>
</feature>
<keyword evidence="1" id="KW-0812">Transmembrane</keyword>
<organism evidence="2">
    <name type="scientific">Arundo donax</name>
    <name type="common">Giant reed</name>
    <name type="synonym">Donax arundinaceus</name>
    <dbReference type="NCBI Taxonomy" id="35708"/>
    <lineage>
        <taxon>Eukaryota</taxon>
        <taxon>Viridiplantae</taxon>
        <taxon>Streptophyta</taxon>
        <taxon>Embryophyta</taxon>
        <taxon>Tracheophyta</taxon>
        <taxon>Spermatophyta</taxon>
        <taxon>Magnoliopsida</taxon>
        <taxon>Liliopsida</taxon>
        <taxon>Poales</taxon>
        <taxon>Poaceae</taxon>
        <taxon>PACMAD clade</taxon>
        <taxon>Arundinoideae</taxon>
        <taxon>Arundineae</taxon>
        <taxon>Arundo</taxon>
    </lineage>
</organism>
<reference evidence="2" key="2">
    <citation type="journal article" date="2015" name="Data Brief">
        <title>Shoot transcriptome of the giant reed, Arundo donax.</title>
        <authorList>
            <person name="Barrero R.A."/>
            <person name="Guerrero F.D."/>
            <person name="Moolhuijzen P."/>
            <person name="Goolsby J.A."/>
            <person name="Tidwell J."/>
            <person name="Bellgard S.E."/>
            <person name="Bellgard M.I."/>
        </authorList>
    </citation>
    <scope>NUCLEOTIDE SEQUENCE</scope>
    <source>
        <tissue evidence="2">Shoot tissue taken approximately 20 cm above the soil surface</tissue>
    </source>
</reference>